<evidence type="ECO:0000256" key="1">
    <source>
        <dbReference type="SAM" id="Coils"/>
    </source>
</evidence>
<feature type="region of interest" description="Disordered" evidence="2">
    <location>
        <begin position="241"/>
        <end position="292"/>
    </location>
</feature>
<dbReference type="Proteomes" id="UP000018144">
    <property type="component" value="Unassembled WGS sequence"/>
</dbReference>
<gene>
    <name evidence="3" type="ORF">PCON_05184</name>
</gene>
<accession>U4KW31</accession>
<dbReference type="EMBL" id="HF935261">
    <property type="protein sequence ID" value="CCX05597.1"/>
    <property type="molecule type" value="Genomic_DNA"/>
</dbReference>
<reference evidence="3 4" key="1">
    <citation type="journal article" date="2013" name="PLoS Genet.">
        <title>The genome and development-dependent transcriptomes of Pyronema confluens: a window into fungal evolution.</title>
        <authorList>
            <person name="Traeger S."/>
            <person name="Altegoer F."/>
            <person name="Freitag M."/>
            <person name="Gabaldon T."/>
            <person name="Kempken F."/>
            <person name="Kumar A."/>
            <person name="Marcet-Houben M."/>
            <person name="Poggeler S."/>
            <person name="Stajich J.E."/>
            <person name="Nowrousian M."/>
        </authorList>
    </citation>
    <scope>NUCLEOTIDE SEQUENCE [LARGE SCALE GENOMIC DNA]</scope>
    <source>
        <strain evidence="4">CBS 100304</strain>
        <tissue evidence="3">Vegetative mycelium</tissue>
    </source>
</reference>
<evidence type="ECO:0000256" key="2">
    <source>
        <dbReference type="SAM" id="MobiDB-lite"/>
    </source>
</evidence>
<sequence>MALKEIQSQESTTSVTLAMFDRMEQVYLWARKVEKKVSYYRKQCQANEDRVLSLESRIQQLEMENKILQEKLCENTKDEESLEKSREIKRKALCREMVTGLYEALGVTDPTRRTDVHERLCESPEFVKNILGVTDVEAFLEIAHPTSPAGAIVQGNHAVHRYSIDEVQDATNGDPLFQPLAELYAKNIPEPEKATTPLSKAIKSIGSRLRKSLEGNDPTENEKISAIGRSSWRERIHSIAGSTTSLSSKGNASDNNWRDKGQNNTPDEAQSEGPKQRRVLKLLPRTVRSTQT</sequence>
<keyword evidence="4" id="KW-1185">Reference proteome</keyword>
<proteinExistence type="predicted"/>
<keyword evidence="1" id="KW-0175">Coiled coil</keyword>
<feature type="coiled-coil region" evidence="1">
    <location>
        <begin position="44"/>
        <end position="71"/>
    </location>
</feature>
<protein>
    <submittedName>
        <fullName evidence="3">Uncharacterized protein</fullName>
    </submittedName>
</protein>
<dbReference type="AlphaFoldDB" id="U4KW31"/>
<evidence type="ECO:0000313" key="4">
    <source>
        <dbReference type="Proteomes" id="UP000018144"/>
    </source>
</evidence>
<organism evidence="3 4">
    <name type="scientific">Pyronema omphalodes (strain CBS 100304)</name>
    <name type="common">Pyronema confluens</name>
    <dbReference type="NCBI Taxonomy" id="1076935"/>
    <lineage>
        <taxon>Eukaryota</taxon>
        <taxon>Fungi</taxon>
        <taxon>Dikarya</taxon>
        <taxon>Ascomycota</taxon>
        <taxon>Pezizomycotina</taxon>
        <taxon>Pezizomycetes</taxon>
        <taxon>Pezizales</taxon>
        <taxon>Pyronemataceae</taxon>
        <taxon>Pyronema</taxon>
    </lineage>
</organism>
<feature type="compositionally biased region" description="Polar residues" evidence="2">
    <location>
        <begin position="241"/>
        <end position="255"/>
    </location>
</feature>
<name>U4KW31_PYROM</name>
<evidence type="ECO:0000313" key="3">
    <source>
        <dbReference type="EMBL" id="CCX05597.1"/>
    </source>
</evidence>